<dbReference type="RefSeq" id="WP_311427418.1">
    <property type="nucleotide sequence ID" value="NZ_JAVRIA010000004.1"/>
</dbReference>
<name>A0ABU2YKE8_9FLAO</name>
<reference evidence="2 3" key="1">
    <citation type="submission" date="2023-09" db="EMBL/GenBank/DDBJ databases">
        <authorList>
            <person name="Rey-Velasco X."/>
        </authorList>
    </citation>
    <scope>NUCLEOTIDE SEQUENCE [LARGE SCALE GENOMIC DNA]</scope>
    <source>
        <strain evidence="2 3">W332</strain>
    </source>
</reference>
<protein>
    <submittedName>
        <fullName evidence="2">DUF2306 domain-containing protein</fullName>
    </submittedName>
</protein>
<evidence type="ECO:0000256" key="1">
    <source>
        <dbReference type="SAM" id="Phobius"/>
    </source>
</evidence>
<comment type="caution">
    <text evidence="2">The sequence shown here is derived from an EMBL/GenBank/DDBJ whole genome shotgun (WGS) entry which is preliminary data.</text>
</comment>
<feature type="transmembrane region" description="Helical" evidence="1">
    <location>
        <begin position="7"/>
        <end position="27"/>
    </location>
</feature>
<organism evidence="2 3">
    <name type="scientific">Microcosmobacter mediterraneus</name>
    <dbReference type="NCBI Taxonomy" id="3075607"/>
    <lineage>
        <taxon>Bacteria</taxon>
        <taxon>Pseudomonadati</taxon>
        <taxon>Bacteroidota</taxon>
        <taxon>Flavobacteriia</taxon>
        <taxon>Flavobacteriales</taxon>
        <taxon>Flavobacteriaceae</taxon>
        <taxon>Microcosmobacter</taxon>
    </lineage>
</organism>
<evidence type="ECO:0000313" key="3">
    <source>
        <dbReference type="Proteomes" id="UP001259492"/>
    </source>
</evidence>
<gene>
    <name evidence="2" type="ORF">RM697_08330</name>
</gene>
<proteinExistence type="predicted"/>
<keyword evidence="1" id="KW-1133">Transmembrane helix</keyword>
<dbReference type="Pfam" id="PF10067">
    <property type="entry name" value="DUF2306"/>
    <property type="match status" value="1"/>
</dbReference>
<dbReference type="EMBL" id="JAVRIA010000004">
    <property type="protein sequence ID" value="MDT0558650.1"/>
    <property type="molecule type" value="Genomic_DNA"/>
</dbReference>
<feature type="transmembrane region" description="Helical" evidence="1">
    <location>
        <begin position="86"/>
        <end position="104"/>
    </location>
</feature>
<feature type="transmembrane region" description="Helical" evidence="1">
    <location>
        <begin position="47"/>
        <end position="66"/>
    </location>
</feature>
<evidence type="ECO:0000313" key="2">
    <source>
        <dbReference type="EMBL" id="MDT0558650.1"/>
    </source>
</evidence>
<sequence>MIKKIGYGIFAFLCVSIGLYPLIYFIFERTFGLLGSKSLELLTDNVWNIAFYTHIFLGGLALGIGWLQFNKKLRNKRIKLHKRVGYIYLISAYLSGFASLYIGYHATGGIVAALGFICLGIVWLTTTYLAFNAIKNKQIKEHQKWMIYSYAACFAAVTLRIWLPILMALFETFNEGYRIVAWLCWMPNIIVAYFIVKRLKLN</sequence>
<feature type="transmembrane region" description="Helical" evidence="1">
    <location>
        <begin position="146"/>
        <end position="170"/>
    </location>
</feature>
<accession>A0ABU2YKE8</accession>
<feature type="transmembrane region" description="Helical" evidence="1">
    <location>
        <begin position="110"/>
        <end position="134"/>
    </location>
</feature>
<keyword evidence="1" id="KW-0472">Membrane</keyword>
<dbReference type="Proteomes" id="UP001259492">
    <property type="component" value="Unassembled WGS sequence"/>
</dbReference>
<dbReference type="InterPro" id="IPR018750">
    <property type="entry name" value="DUF2306_membrane"/>
</dbReference>
<feature type="transmembrane region" description="Helical" evidence="1">
    <location>
        <begin position="176"/>
        <end position="196"/>
    </location>
</feature>
<keyword evidence="3" id="KW-1185">Reference proteome</keyword>
<keyword evidence="1" id="KW-0812">Transmembrane</keyword>